<dbReference type="RefSeq" id="WP_076755736.1">
    <property type="nucleotide sequence ID" value="NZ_CP023018.1"/>
</dbReference>
<comment type="catalytic activity">
    <reaction evidence="9 11">
        <text>Couples ATP hydrolysis with the unwinding of duplex DNA by translocating in the 3'-5' direction.</text>
        <dbReference type="EC" id="5.6.2.4"/>
    </reaction>
</comment>
<evidence type="ECO:0000256" key="12">
    <source>
        <dbReference type="PROSITE-ProRule" id="PRU00560"/>
    </source>
</evidence>
<dbReference type="GO" id="GO:0016887">
    <property type="term" value="F:ATP hydrolysis activity"/>
    <property type="evidence" value="ECO:0007669"/>
    <property type="project" value="RHEA"/>
</dbReference>
<evidence type="ECO:0000313" key="15">
    <source>
        <dbReference type="EMBL" id="SIT70621.1"/>
    </source>
</evidence>
<dbReference type="EMBL" id="FTPK01000002">
    <property type="protein sequence ID" value="SIT70621.1"/>
    <property type="molecule type" value="Genomic_DNA"/>
</dbReference>
<reference evidence="15 16" key="1">
    <citation type="submission" date="2017-01" db="EMBL/GenBank/DDBJ databases">
        <authorList>
            <person name="Mah S.A."/>
            <person name="Swanson W.J."/>
            <person name="Moy G.W."/>
            <person name="Vacquier V.D."/>
        </authorList>
    </citation>
    <scope>NUCLEOTIDE SEQUENCE [LARGE SCALE GENOMIC DNA]</scope>
    <source>
        <strain evidence="15 16">M9</strain>
    </source>
</reference>
<evidence type="ECO:0000256" key="2">
    <source>
        <dbReference type="ARBA" id="ARBA00022705"/>
    </source>
</evidence>
<dbReference type="Gene3D" id="1.10.10.160">
    <property type="match status" value="1"/>
</dbReference>
<evidence type="ECO:0000256" key="6">
    <source>
        <dbReference type="ARBA" id="ARBA00022840"/>
    </source>
</evidence>
<dbReference type="HAMAP" id="MF_01920">
    <property type="entry name" value="Helicase_Rep"/>
    <property type="match status" value="1"/>
</dbReference>
<dbReference type="GO" id="GO:0043138">
    <property type="term" value="F:3'-5' DNA helicase activity"/>
    <property type="evidence" value="ECO:0007669"/>
    <property type="project" value="UniProtKB-UniRule"/>
</dbReference>
<dbReference type="InterPro" id="IPR013986">
    <property type="entry name" value="DExx_box_DNA_helicase_dom_sf"/>
</dbReference>
<comment type="similarity">
    <text evidence="1 11">Belongs to the helicase family. UvrD subfamily.</text>
</comment>
<comment type="function">
    <text evidence="11">Rep helicase is a single-stranded DNA-dependent ATPase involved in DNA replication; it can initiate unwinding at a nick in the DNA. It binds to the single-stranded DNA and acts in a progressive fashion along the DNA in the 3' to 5' direction.</text>
</comment>
<dbReference type="SUPFAM" id="SSF52540">
    <property type="entry name" value="P-loop containing nucleoside triphosphate hydrolases"/>
    <property type="match status" value="1"/>
</dbReference>
<name>A0A1R3VZU4_9GAMM</name>
<evidence type="ECO:0000313" key="16">
    <source>
        <dbReference type="Proteomes" id="UP000223759"/>
    </source>
</evidence>
<keyword evidence="3 11" id="KW-0547">Nucleotide-binding</keyword>
<dbReference type="PROSITE" id="PS51217">
    <property type="entry name" value="UVRD_HELICASE_CTER"/>
    <property type="match status" value="1"/>
</dbReference>
<dbReference type="InterPro" id="IPR014016">
    <property type="entry name" value="UvrD-like_ATP-bd"/>
</dbReference>
<protein>
    <recommendedName>
        <fullName evidence="11">ATP-dependent DNA helicase Rep</fullName>
        <ecNumber evidence="11">5.6.2.4</ecNumber>
    </recommendedName>
    <alternativeName>
        <fullName evidence="11">DNA 3'-5' helicase Rep</fullName>
    </alternativeName>
</protein>
<dbReference type="CDD" id="cd18807">
    <property type="entry name" value="SF1_C_UvrD"/>
    <property type="match status" value="1"/>
</dbReference>
<dbReference type="InterPro" id="IPR014017">
    <property type="entry name" value="DNA_helicase_UvrD-like_C"/>
</dbReference>
<organism evidence="15 16">
    <name type="scientific">Ectothiorhodosinus mongolicus</name>
    <dbReference type="NCBI Taxonomy" id="233100"/>
    <lineage>
        <taxon>Bacteria</taxon>
        <taxon>Pseudomonadati</taxon>
        <taxon>Pseudomonadota</taxon>
        <taxon>Gammaproteobacteria</taxon>
        <taxon>Chromatiales</taxon>
        <taxon>Ectothiorhodospiraceae</taxon>
        <taxon>Ectothiorhodosinus</taxon>
    </lineage>
</organism>
<evidence type="ECO:0000259" key="13">
    <source>
        <dbReference type="PROSITE" id="PS51198"/>
    </source>
</evidence>
<evidence type="ECO:0000256" key="10">
    <source>
        <dbReference type="ARBA" id="ARBA00048988"/>
    </source>
</evidence>
<dbReference type="GO" id="GO:0000725">
    <property type="term" value="P:recombinational repair"/>
    <property type="evidence" value="ECO:0007669"/>
    <property type="project" value="TreeGrafter"/>
</dbReference>
<dbReference type="PANTHER" id="PTHR11070:SF64">
    <property type="entry name" value="ATP-DEPENDENT DNA HELICASE REP"/>
    <property type="match status" value="1"/>
</dbReference>
<dbReference type="EC" id="5.6.2.4" evidence="11"/>
<keyword evidence="7 11" id="KW-0238">DNA-binding</keyword>
<keyword evidence="2 11" id="KW-0235">DNA replication</keyword>
<evidence type="ECO:0000256" key="11">
    <source>
        <dbReference type="HAMAP-Rule" id="MF_01920"/>
    </source>
</evidence>
<evidence type="ECO:0000256" key="1">
    <source>
        <dbReference type="ARBA" id="ARBA00009922"/>
    </source>
</evidence>
<evidence type="ECO:0000256" key="3">
    <source>
        <dbReference type="ARBA" id="ARBA00022741"/>
    </source>
</evidence>
<dbReference type="OrthoDB" id="9806690at2"/>
<keyword evidence="16" id="KW-1185">Reference proteome</keyword>
<evidence type="ECO:0000256" key="7">
    <source>
        <dbReference type="ARBA" id="ARBA00023125"/>
    </source>
</evidence>
<evidence type="ECO:0000256" key="4">
    <source>
        <dbReference type="ARBA" id="ARBA00022801"/>
    </source>
</evidence>
<dbReference type="GO" id="GO:0006260">
    <property type="term" value="P:DNA replication"/>
    <property type="evidence" value="ECO:0007669"/>
    <property type="project" value="UniProtKB-UniRule"/>
</dbReference>
<dbReference type="CDD" id="cd17932">
    <property type="entry name" value="DEXQc_UvrD"/>
    <property type="match status" value="1"/>
</dbReference>
<dbReference type="InterPro" id="IPR027417">
    <property type="entry name" value="P-loop_NTPase"/>
</dbReference>
<comment type="catalytic activity">
    <reaction evidence="10 11">
        <text>ATP + H2O = ADP + phosphate + H(+)</text>
        <dbReference type="Rhea" id="RHEA:13065"/>
        <dbReference type="ChEBI" id="CHEBI:15377"/>
        <dbReference type="ChEBI" id="CHEBI:15378"/>
        <dbReference type="ChEBI" id="CHEBI:30616"/>
        <dbReference type="ChEBI" id="CHEBI:43474"/>
        <dbReference type="ChEBI" id="CHEBI:456216"/>
        <dbReference type="EC" id="5.6.2.4"/>
    </reaction>
</comment>
<dbReference type="PANTHER" id="PTHR11070">
    <property type="entry name" value="UVRD / RECB / PCRA DNA HELICASE FAMILY MEMBER"/>
    <property type="match status" value="1"/>
</dbReference>
<keyword evidence="8 11" id="KW-0413">Isomerase</keyword>
<keyword evidence="6 11" id="KW-0067">ATP-binding</keyword>
<feature type="binding site" evidence="11">
    <location>
        <position position="277"/>
    </location>
    <ligand>
        <name>ATP</name>
        <dbReference type="ChEBI" id="CHEBI:30616"/>
    </ligand>
</feature>
<dbReference type="AlphaFoldDB" id="A0A1R3VZU4"/>
<dbReference type="InterPro" id="IPR005752">
    <property type="entry name" value="Helicase_Rep"/>
</dbReference>
<dbReference type="InterPro" id="IPR000212">
    <property type="entry name" value="DNA_helicase_UvrD/REP"/>
</dbReference>
<proteinExistence type="inferred from homology"/>
<dbReference type="GO" id="GO:0005829">
    <property type="term" value="C:cytosol"/>
    <property type="evidence" value="ECO:0007669"/>
    <property type="project" value="TreeGrafter"/>
</dbReference>
<keyword evidence="5 11" id="KW-0347">Helicase</keyword>
<dbReference type="Pfam" id="PF13361">
    <property type="entry name" value="UvrD_C"/>
    <property type="match status" value="1"/>
</dbReference>
<evidence type="ECO:0000256" key="9">
    <source>
        <dbReference type="ARBA" id="ARBA00034617"/>
    </source>
</evidence>
<keyword evidence="4 11" id="KW-0378">Hydrolase</keyword>
<dbReference type="Gene3D" id="3.40.50.300">
    <property type="entry name" value="P-loop containing nucleotide triphosphate hydrolases"/>
    <property type="match status" value="2"/>
</dbReference>
<accession>A0A1R3VZU4</accession>
<evidence type="ECO:0000259" key="14">
    <source>
        <dbReference type="PROSITE" id="PS51217"/>
    </source>
</evidence>
<evidence type="ECO:0000256" key="8">
    <source>
        <dbReference type="ARBA" id="ARBA00023235"/>
    </source>
</evidence>
<dbReference type="GO" id="GO:0003697">
    <property type="term" value="F:single-stranded DNA binding"/>
    <property type="evidence" value="ECO:0007669"/>
    <property type="project" value="UniProtKB-UniRule"/>
</dbReference>
<comment type="subunit">
    <text evidence="11">Homodimer.</text>
</comment>
<dbReference type="STRING" id="233100.SAMN05216526_1359"/>
<feature type="domain" description="UvrD-like helicase C-terminal" evidence="14">
    <location>
        <begin position="280"/>
        <end position="562"/>
    </location>
</feature>
<dbReference type="PROSITE" id="PS51198">
    <property type="entry name" value="UVRD_HELICASE_ATP_BIND"/>
    <property type="match status" value="1"/>
</dbReference>
<feature type="binding site" evidence="12">
    <location>
        <begin position="23"/>
        <end position="30"/>
    </location>
    <ligand>
        <name>ATP</name>
        <dbReference type="ChEBI" id="CHEBI:30616"/>
    </ligand>
</feature>
<evidence type="ECO:0000256" key="5">
    <source>
        <dbReference type="ARBA" id="ARBA00022806"/>
    </source>
</evidence>
<dbReference type="Pfam" id="PF00580">
    <property type="entry name" value="UvrD-helicase"/>
    <property type="match status" value="1"/>
</dbReference>
<dbReference type="Proteomes" id="UP000223759">
    <property type="component" value="Unassembled WGS sequence"/>
</dbReference>
<sequence length="667" mass="75553">MQSLNPQQRAAVEHLSGPLLVLAGAGSGKTRVITEKIAHLIRDHGIAARRIAAITFTNKAAREMQHRVGDLLDKSQTRGLTVSTFHTFGLNFLRREPEQTGLRPGFSIFDAADALNVLKQITQRDSNDVLLAVARDSISGWKNDLLDPGQALAQAEDELDIRHAELYARYQQALRAYNAVDFDDLVLLPAQLLQRDPTLRQQWRERFRHLLVDEYQDTNAGQYALVRALVDVEGGLTAVGDDDQSIYAWRGARPENLMQLKQDFPRLQLIKLEQNYRSTNVILKAANQLIDNNPHEVSKRLWSALGEGEAIRILSCKDPDHEAARVVSEIMKHRFKARSNYRDYAILYRGNQQSRVFEKLLRENRIPYHISGGQSFFERSEIKDILAYLRLLANPDDDAAYLRIINVPRREIGASTLEKLGGYAGERRLSLFAASMEMGLQQVLSQKAALRLEQFADLVSEWQRQMDEQPPAELVASMIREVAYEDWLQDQSSNPKVAAKRIANVQDLVDWIGRLSREQDDQQGRSLADIVAHMCLLDMLDRASGENEADGVHLMTLHAAKGLEFPHVFLVGFEEELLPHRTSLEQDALEEERRLAYVGITRAQQTLCISHNHQRARFGEVQACEPSRFLEELPSECLVWPDKAPPDPQEARLTARAHLSNLKSLLG</sequence>
<gene>
    <name evidence="11" type="primary">rep</name>
    <name evidence="15" type="ORF">SAMN05216526_1359</name>
</gene>
<dbReference type="Gene3D" id="1.10.486.10">
    <property type="entry name" value="PCRA, domain 4"/>
    <property type="match status" value="1"/>
</dbReference>
<feature type="domain" description="UvrD-like helicase ATP-binding" evidence="13">
    <location>
        <begin position="2"/>
        <end position="279"/>
    </location>
</feature>
<dbReference type="GO" id="GO:0005524">
    <property type="term" value="F:ATP binding"/>
    <property type="evidence" value="ECO:0007669"/>
    <property type="project" value="UniProtKB-UniRule"/>
</dbReference>